<organism evidence="5 6">
    <name type="scientific">Ceratopteris richardii</name>
    <name type="common">Triangle waterfern</name>
    <dbReference type="NCBI Taxonomy" id="49495"/>
    <lineage>
        <taxon>Eukaryota</taxon>
        <taxon>Viridiplantae</taxon>
        <taxon>Streptophyta</taxon>
        <taxon>Embryophyta</taxon>
        <taxon>Tracheophyta</taxon>
        <taxon>Polypodiopsida</taxon>
        <taxon>Polypodiidae</taxon>
        <taxon>Polypodiales</taxon>
        <taxon>Pteridineae</taxon>
        <taxon>Pteridaceae</taxon>
        <taxon>Parkerioideae</taxon>
        <taxon>Ceratopteris</taxon>
    </lineage>
</organism>
<accession>A0A8T2QE68</accession>
<feature type="compositionally biased region" description="Basic and acidic residues" evidence="3">
    <location>
        <begin position="569"/>
        <end position="580"/>
    </location>
</feature>
<dbReference type="EMBL" id="CM035440">
    <property type="protein sequence ID" value="KAH7281974.1"/>
    <property type="molecule type" value="Genomic_DNA"/>
</dbReference>
<dbReference type="Proteomes" id="UP000825935">
    <property type="component" value="Chromosome 35"/>
</dbReference>
<feature type="region of interest" description="Disordered" evidence="3">
    <location>
        <begin position="483"/>
        <end position="511"/>
    </location>
</feature>
<dbReference type="PANTHER" id="PTHR24006">
    <property type="entry name" value="UBIQUITIN CARBOXYL-TERMINAL HYDROLASE"/>
    <property type="match status" value="1"/>
</dbReference>
<feature type="compositionally biased region" description="Acidic residues" evidence="3">
    <location>
        <begin position="107"/>
        <end position="116"/>
    </location>
</feature>
<dbReference type="PROSITE" id="PS50235">
    <property type="entry name" value="USP_3"/>
    <property type="match status" value="1"/>
</dbReference>
<keyword evidence="2" id="KW-0833">Ubl conjugation pathway</keyword>
<feature type="domain" description="USP" evidence="4">
    <location>
        <begin position="126"/>
        <end position="434"/>
    </location>
</feature>
<feature type="region of interest" description="Disordered" evidence="3">
    <location>
        <begin position="80"/>
        <end position="116"/>
    </location>
</feature>
<dbReference type="InterPro" id="IPR028889">
    <property type="entry name" value="USP"/>
</dbReference>
<sequence length="604" mass="67108">MATEHEIGRDQSLGWVQPSSCRYYPSGSWGSWCEKSMPASGSPAMSSRDCIKSYYAQLPDHGSEQLRELDEDNWVRASESTEDICDKNSSPERDMGRTAENVSDNMEASDSEAEEFGESEIKRKCSGLTNLGNTCFMNSVLQCLTYTVPLANKILSSRHNITCKSQEFCAMCAMESHIKSVLAASGSTVSPSFLAHNLDQISGSFLPGQQQDAHEFLLFFLESIQENSKVHRSCGTQDCQTKGLVSELFMGQMRSQVKCKACSHCSDSFDEFLGLNLDIEHCSSLKEALSSFLAVEDLQEEVKVHCPSCKIPADRSKQLNFKRSPPVLVIQLKRYMASEIFPTKIEKDIKYDLSLDLTPFVIEDATEPIQELDWKYKLYAVLVHSGWSTSSGHYYCFVQTSPGIWHCMNDSLVSRVRERTVLDQEAYLLFYVREGIKETLHLEQAEPIGLEKESARDPQTQTSEISNKYMCDSLMKDKPACGKHKQLDTDVNNPATSCRVPPSKHSGSSEQEHVDIVVANVANNEEDPHGNAKKAVEKILSSTSSLEQQALKRSVSGVSVVANVANNEEDPHGNAKKAVEKNLSSTSRLEQQALKRSVSGVSVP</sequence>
<dbReference type="PANTHER" id="PTHR24006:SF663">
    <property type="entry name" value="UBIQUITIN CARBOXYL-TERMINAL HYDROLASE 23"/>
    <property type="match status" value="1"/>
</dbReference>
<dbReference type="FunFam" id="3.90.70.10:FF:000119">
    <property type="entry name" value="Ubiquitin specific peptidase 36"/>
    <property type="match status" value="1"/>
</dbReference>
<comment type="catalytic activity">
    <reaction evidence="2">
        <text>Thiol-dependent hydrolysis of ester, thioester, amide, peptide and isopeptide bonds formed by the C-terminal Gly of ubiquitin (a 76-residue protein attached to proteins as an intracellular targeting signal).</text>
        <dbReference type="EC" id="3.4.19.12"/>
    </reaction>
</comment>
<dbReference type="OrthoDB" id="420187at2759"/>
<comment type="function">
    <text evidence="2">Recognizes and hydrolyzes the peptide bond at the C-terminal Gly of ubiquitin. Involved in the processing of poly-ubiquitin precursors as well as that of ubiquitinated proteins.</text>
</comment>
<dbReference type="InterPro" id="IPR018200">
    <property type="entry name" value="USP_CS"/>
</dbReference>
<dbReference type="PROSITE" id="PS00973">
    <property type="entry name" value="USP_2"/>
    <property type="match status" value="1"/>
</dbReference>
<evidence type="ECO:0000256" key="1">
    <source>
        <dbReference type="ARBA" id="ARBA00009085"/>
    </source>
</evidence>
<evidence type="ECO:0000256" key="3">
    <source>
        <dbReference type="SAM" id="MobiDB-lite"/>
    </source>
</evidence>
<feature type="region of interest" description="Disordered" evidence="3">
    <location>
        <begin position="565"/>
        <end position="604"/>
    </location>
</feature>
<comment type="similarity">
    <text evidence="1 2">Belongs to the peptidase C19 family.</text>
</comment>
<dbReference type="InterPro" id="IPR050164">
    <property type="entry name" value="Peptidase_C19"/>
</dbReference>
<proteinExistence type="inferred from homology"/>
<dbReference type="SUPFAM" id="SSF54001">
    <property type="entry name" value="Cysteine proteinases"/>
    <property type="match status" value="1"/>
</dbReference>
<dbReference type="GO" id="GO:0005634">
    <property type="term" value="C:nucleus"/>
    <property type="evidence" value="ECO:0007669"/>
    <property type="project" value="TreeGrafter"/>
</dbReference>
<dbReference type="Gene3D" id="3.90.70.10">
    <property type="entry name" value="Cysteine proteinases"/>
    <property type="match status" value="1"/>
</dbReference>
<dbReference type="GO" id="GO:0006508">
    <property type="term" value="P:proteolysis"/>
    <property type="evidence" value="ECO:0007669"/>
    <property type="project" value="UniProtKB-KW"/>
</dbReference>
<dbReference type="AlphaFoldDB" id="A0A8T2QE68"/>
<keyword evidence="2" id="KW-0645">Protease</keyword>
<dbReference type="GO" id="GO:0004843">
    <property type="term" value="F:cysteine-type deubiquitinase activity"/>
    <property type="evidence" value="ECO:0007669"/>
    <property type="project" value="UniProtKB-UniRule"/>
</dbReference>
<keyword evidence="2" id="KW-0788">Thiol protease</keyword>
<evidence type="ECO:0000259" key="4">
    <source>
        <dbReference type="PROSITE" id="PS50235"/>
    </source>
</evidence>
<name>A0A8T2QE68_CERRI</name>
<evidence type="ECO:0000256" key="2">
    <source>
        <dbReference type="RuleBase" id="RU366025"/>
    </source>
</evidence>
<evidence type="ECO:0000313" key="6">
    <source>
        <dbReference type="Proteomes" id="UP000825935"/>
    </source>
</evidence>
<dbReference type="GO" id="GO:0005829">
    <property type="term" value="C:cytosol"/>
    <property type="evidence" value="ECO:0007669"/>
    <property type="project" value="TreeGrafter"/>
</dbReference>
<dbReference type="Pfam" id="PF00443">
    <property type="entry name" value="UCH"/>
    <property type="match status" value="1"/>
</dbReference>
<protein>
    <recommendedName>
        <fullName evidence="2">Ubiquitin carboxyl-terminal hydrolase</fullName>
        <ecNumber evidence="2">3.4.19.12</ecNumber>
    </recommendedName>
</protein>
<keyword evidence="2" id="KW-0378">Hydrolase</keyword>
<reference evidence="5" key="1">
    <citation type="submission" date="2021-08" db="EMBL/GenBank/DDBJ databases">
        <title>WGS assembly of Ceratopteris richardii.</title>
        <authorList>
            <person name="Marchant D.B."/>
            <person name="Chen G."/>
            <person name="Jenkins J."/>
            <person name="Shu S."/>
            <person name="Leebens-Mack J."/>
            <person name="Grimwood J."/>
            <person name="Schmutz J."/>
            <person name="Soltis P."/>
            <person name="Soltis D."/>
            <person name="Chen Z.-H."/>
        </authorList>
    </citation>
    <scope>NUCLEOTIDE SEQUENCE</scope>
    <source>
        <strain evidence="5">Whitten #5841</strain>
        <tissue evidence="5">Leaf</tissue>
    </source>
</reference>
<comment type="caution">
    <text evidence="5">The sequence shown here is derived from an EMBL/GenBank/DDBJ whole genome shotgun (WGS) entry which is preliminary data.</text>
</comment>
<evidence type="ECO:0000313" key="5">
    <source>
        <dbReference type="EMBL" id="KAH7281974.1"/>
    </source>
</evidence>
<dbReference type="InterPro" id="IPR038765">
    <property type="entry name" value="Papain-like_cys_pep_sf"/>
</dbReference>
<dbReference type="InterPro" id="IPR001394">
    <property type="entry name" value="Peptidase_C19_UCH"/>
</dbReference>
<dbReference type="EC" id="3.4.19.12" evidence="2"/>
<dbReference type="PROSITE" id="PS00972">
    <property type="entry name" value="USP_1"/>
    <property type="match status" value="1"/>
</dbReference>
<keyword evidence="6" id="KW-1185">Reference proteome</keyword>
<feature type="compositionally biased region" description="Basic and acidic residues" evidence="3">
    <location>
        <begin position="84"/>
        <end position="97"/>
    </location>
</feature>
<dbReference type="GO" id="GO:0016579">
    <property type="term" value="P:protein deubiquitination"/>
    <property type="evidence" value="ECO:0007669"/>
    <property type="project" value="InterPro"/>
</dbReference>
<gene>
    <name evidence="5" type="ORF">KP509_35G006100</name>
</gene>